<dbReference type="InterPro" id="IPR035570">
    <property type="entry name" value="UPF0234_N"/>
</dbReference>
<keyword evidence="5" id="KW-1185">Reference proteome</keyword>
<dbReference type="Gene3D" id="3.30.70.990">
    <property type="entry name" value="YajQ-like, domain 2"/>
    <property type="match status" value="1"/>
</dbReference>
<dbReference type="GO" id="GO:0005829">
    <property type="term" value="C:cytosol"/>
    <property type="evidence" value="ECO:0007669"/>
    <property type="project" value="TreeGrafter"/>
</dbReference>
<dbReference type="EMBL" id="CP003348">
    <property type="protein sequence ID" value="AFM00916.1"/>
    <property type="molecule type" value="Genomic_DNA"/>
</dbReference>
<comment type="function">
    <text evidence="3">Nucleotide-binding protein.</text>
</comment>
<dbReference type="PANTHER" id="PTHR30476">
    <property type="entry name" value="UPF0234 PROTEIN YAJQ"/>
    <property type="match status" value="1"/>
</dbReference>
<evidence type="ECO:0000313" key="5">
    <source>
        <dbReference type="Proteomes" id="UP000006053"/>
    </source>
</evidence>
<dbReference type="CDD" id="cd11740">
    <property type="entry name" value="YajQ_like"/>
    <property type="match status" value="1"/>
</dbReference>
<dbReference type="NCBIfam" id="NF003819">
    <property type="entry name" value="PRK05412.1"/>
    <property type="match status" value="1"/>
</dbReference>
<gene>
    <name evidence="4" type="ordered locus">Desde_2586</name>
</gene>
<dbReference type="eggNOG" id="COG1666">
    <property type="taxonomic scope" value="Bacteria"/>
</dbReference>
<dbReference type="RefSeq" id="WP_014794398.1">
    <property type="nucleotide sequence ID" value="NC_018017.1"/>
</dbReference>
<dbReference type="SUPFAM" id="SSF89963">
    <property type="entry name" value="YajQ-like"/>
    <property type="match status" value="2"/>
</dbReference>
<dbReference type="InterPro" id="IPR036183">
    <property type="entry name" value="YajQ-like_sf"/>
</dbReference>
<name>I4AAD1_DESDJ</name>
<dbReference type="HAMAP" id="MF_00632">
    <property type="entry name" value="UPF0234"/>
    <property type="match status" value="1"/>
</dbReference>
<reference evidence="4 5" key="2">
    <citation type="journal article" date="2015" name="J. Bacteriol.">
        <title>Genomic, proteomic, and biochemical analysis of the organohalide respiratory pathway in Desulfitobacterium dehalogenans.</title>
        <authorList>
            <person name="Kruse T."/>
            <person name="van de Pas B.A."/>
            <person name="Atteia A."/>
            <person name="Krab K."/>
            <person name="Hagen W.R."/>
            <person name="Goodwin L."/>
            <person name="Chain P."/>
            <person name="Boeren S."/>
            <person name="Maphosa F."/>
            <person name="Schraa G."/>
            <person name="de Vos W.M."/>
            <person name="van der Oost J."/>
            <person name="Smidt H."/>
            <person name="Stams A.J."/>
        </authorList>
    </citation>
    <scope>NUCLEOTIDE SEQUENCE [LARGE SCALE GENOMIC DNA]</scope>
    <source>
        <strain evidence="5">ATCC 51507 / DSM 9161 / JW/IU-DC1</strain>
    </source>
</reference>
<dbReference type="Proteomes" id="UP000006053">
    <property type="component" value="Chromosome"/>
</dbReference>
<reference evidence="5" key="1">
    <citation type="submission" date="2012-06" db="EMBL/GenBank/DDBJ databases">
        <title>Complete sequence of Desulfitobacterium dehalogenans ATCC 51507.</title>
        <authorList>
            <person name="Lucas S."/>
            <person name="Han J."/>
            <person name="Lapidus A."/>
            <person name="Cheng J.-F."/>
            <person name="Goodwin L."/>
            <person name="Pitluck S."/>
            <person name="Peters L."/>
            <person name="Ovchinnikova G."/>
            <person name="Teshima H."/>
            <person name="Detter J.C."/>
            <person name="Han C."/>
            <person name="Tapia R."/>
            <person name="Land M."/>
            <person name="Hauser L."/>
            <person name="Kyrpides N."/>
            <person name="Ivanova N."/>
            <person name="Pagani I."/>
            <person name="Kruse T."/>
            <person name="de Vos W.M."/>
            <person name="Smidt H."/>
            <person name="Woyke T."/>
        </authorList>
    </citation>
    <scope>NUCLEOTIDE SEQUENCE [LARGE SCALE GENOMIC DNA]</scope>
    <source>
        <strain evidence="5">ATCC 51507 / DSM 9161 / JW/IU-DC1</strain>
    </source>
</reference>
<protein>
    <recommendedName>
        <fullName evidence="3">Nucleotide-binding protein Desde_2586</fullName>
    </recommendedName>
</protein>
<dbReference type="Gene3D" id="3.30.70.860">
    <property type="match status" value="1"/>
</dbReference>
<dbReference type="OrthoDB" id="9801447at2"/>
<keyword evidence="1 3" id="KW-0547">Nucleotide-binding</keyword>
<dbReference type="InterPro" id="IPR035571">
    <property type="entry name" value="UPF0234-like_C"/>
</dbReference>
<dbReference type="FunFam" id="3.30.70.990:FF:000002">
    <property type="entry name" value="UPF0234 protein LEP1GSC067_4943"/>
    <property type="match status" value="1"/>
</dbReference>
<dbReference type="KEGG" id="ddh:Desde_2586"/>
<dbReference type="InterPro" id="IPR007551">
    <property type="entry name" value="YajQ/Smlt4090-like"/>
</dbReference>
<evidence type="ECO:0000256" key="2">
    <source>
        <dbReference type="ARBA" id="ARBA00093450"/>
    </source>
</evidence>
<comment type="similarity">
    <text evidence="2 3">Belongs to the YajQ family.</text>
</comment>
<proteinExistence type="inferred from homology"/>
<evidence type="ECO:0000256" key="1">
    <source>
        <dbReference type="ARBA" id="ARBA00022741"/>
    </source>
</evidence>
<dbReference type="Pfam" id="PF04461">
    <property type="entry name" value="YajQ"/>
    <property type="match status" value="1"/>
</dbReference>
<accession>I4AAD1</accession>
<dbReference type="AlphaFoldDB" id="I4AAD1"/>
<dbReference type="STRING" id="756499.Desde_2586"/>
<sequence length="163" mass="18515">MAKDSSFDIVSKVEMQEVTNAIHQAQKEIEQRFDFKNSKSSIELQDEKIILVSDDDFKLRNVIEILESKLVKRQISLKALDYGKVQPAAGDTVRQEVKLVQGISQDKGKEINKIIKDSKIKVSSSIQGDQVRVTGKNRDDLQAVIALLRKQDLGIDLQFINYR</sequence>
<evidence type="ECO:0000256" key="3">
    <source>
        <dbReference type="HAMAP-Rule" id="MF_00632"/>
    </source>
</evidence>
<dbReference type="PANTHER" id="PTHR30476:SF0">
    <property type="entry name" value="UPF0234 PROTEIN YAJQ"/>
    <property type="match status" value="1"/>
</dbReference>
<dbReference type="HOGENOM" id="CLU_099839_1_0_9"/>
<evidence type="ECO:0000313" key="4">
    <source>
        <dbReference type="EMBL" id="AFM00916.1"/>
    </source>
</evidence>
<organism evidence="4 5">
    <name type="scientific">Desulfitobacterium dehalogenans (strain ATCC 51507 / DSM 9161 / JW/IU-DC1)</name>
    <dbReference type="NCBI Taxonomy" id="756499"/>
    <lineage>
        <taxon>Bacteria</taxon>
        <taxon>Bacillati</taxon>
        <taxon>Bacillota</taxon>
        <taxon>Clostridia</taxon>
        <taxon>Eubacteriales</taxon>
        <taxon>Desulfitobacteriaceae</taxon>
        <taxon>Desulfitobacterium</taxon>
    </lineage>
</organism>
<dbReference type="GO" id="GO:0000166">
    <property type="term" value="F:nucleotide binding"/>
    <property type="evidence" value="ECO:0007669"/>
    <property type="project" value="UniProtKB-UniRule"/>
</dbReference>